<dbReference type="CDD" id="cd06225">
    <property type="entry name" value="HAMP"/>
    <property type="match status" value="1"/>
</dbReference>
<feature type="domain" description="Methyl-accepting transducer" evidence="7">
    <location>
        <begin position="362"/>
        <end position="598"/>
    </location>
</feature>
<dbReference type="Gene3D" id="1.10.287.950">
    <property type="entry name" value="Methyl-accepting chemotaxis protein"/>
    <property type="match status" value="1"/>
</dbReference>
<comment type="subcellular location">
    <subcellularLocation>
        <location evidence="1">Membrane</location>
    </subcellularLocation>
</comment>
<dbReference type="PROSITE" id="PS50885">
    <property type="entry name" value="HAMP"/>
    <property type="match status" value="1"/>
</dbReference>
<dbReference type="InterPro" id="IPR004089">
    <property type="entry name" value="MCPsignal_dom"/>
</dbReference>
<evidence type="ECO:0000256" key="5">
    <source>
        <dbReference type="SAM" id="Coils"/>
    </source>
</evidence>
<dbReference type="SMART" id="SM01358">
    <property type="entry name" value="HBM"/>
    <property type="match status" value="1"/>
</dbReference>
<dbReference type="SMART" id="SM00304">
    <property type="entry name" value="HAMP"/>
    <property type="match status" value="1"/>
</dbReference>
<evidence type="ECO:0000313" key="10">
    <source>
        <dbReference type="Proteomes" id="UP001203423"/>
    </source>
</evidence>
<evidence type="ECO:0000256" key="6">
    <source>
        <dbReference type="SAM" id="Phobius"/>
    </source>
</evidence>
<name>A0ABT0LCJ9_9GAMM</name>
<dbReference type="RefSeq" id="WP_248940748.1">
    <property type="nucleotide sequence ID" value="NZ_JAKIKS010000049.1"/>
</dbReference>
<dbReference type="PROSITE" id="PS50111">
    <property type="entry name" value="CHEMOTAXIS_TRANSDUC_2"/>
    <property type="match status" value="1"/>
</dbReference>
<evidence type="ECO:0000256" key="1">
    <source>
        <dbReference type="ARBA" id="ARBA00004370"/>
    </source>
</evidence>
<dbReference type="Pfam" id="PF00015">
    <property type="entry name" value="MCPsignal"/>
    <property type="match status" value="1"/>
</dbReference>
<dbReference type="Pfam" id="PF00672">
    <property type="entry name" value="HAMP"/>
    <property type="match status" value="1"/>
</dbReference>
<keyword evidence="6" id="KW-0472">Membrane</keyword>
<accession>A0ABT0LCJ9</accession>
<feature type="coiled-coil region" evidence="5">
    <location>
        <begin position="71"/>
        <end position="114"/>
    </location>
</feature>
<sequence length="635" mass="71079">MINLTVKKKLYITLIFMIFFILVIGILSNVNMDKLALQRIILLDLKDANNNLYQARLAQSNFIINEDIRFQKEAEKEINHSLSTLNNVKKQMKVEKSQQTIDEIIKEVKTFNNQFNDLTHVFYHILNVRIDVDKAAERLTSRLDKLLSSVETSPSKVNNQLTPHIKALKNRFNDLRIAVWKYNDHPTGEHSQHIIIIMTSLDNMFDNLKRVKMTKDIRHEISDMIELIGRYNSLFNKKHQYNLEMKSIIEHTISRANIASNKTAQLIQSETKITLTVHHNAKTVMYLIIAFVILLSLVLCVWLVRSIMLPLNKSVHFAQKIAQGDLTQHITIKGDDEFNTLNSALNTSASSLLGIIIQLKKVSNVLLDSGTSINAFISESTYHVKHQQVETENIAAAINEMSMAAGHIADSANEATCQSQQANDAANKGNIAVHNTISSMETLSNEMISAYSVINKLDDDVKNIGSILSVIGKIADQTNLLALNAAIEAARAGEQGRGFAVVADEVRSLAQKTQDSIEDITLIINAIKTGASNVVNVMEQSTERSYEVVELSNQSGKAYKHIADAIYVISDTNAKVSVGVKEQSSVAEEINHNILKIKDITDQNANGLDSIKQQVKTLKQQTHTLDELITFFNIQ</sequence>
<comment type="caution">
    <text evidence="9">The sequence shown here is derived from an EMBL/GenBank/DDBJ whole genome shotgun (WGS) entry which is preliminary data.</text>
</comment>
<keyword evidence="6" id="KW-1133">Transmembrane helix</keyword>
<dbReference type="Proteomes" id="UP001203423">
    <property type="component" value="Unassembled WGS sequence"/>
</dbReference>
<dbReference type="SMART" id="SM00283">
    <property type="entry name" value="MA"/>
    <property type="match status" value="1"/>
</dbReference>
<evidence type="ECO:0000313" key="9">
    <source>
        <dbReference type="EMBL" id="MCL1125434.1"/>
    </source>
</evidence>
<reference evidence="9 10" key="1">
    <citation type="submission" date="2022-01" db="EMBL/GenBank/DDBJ databases">
        <title>Whole genome-based taxonomy of the Shewanellaceae.</title>
        <authorList>
            <person name="Martin-Rodriguez A.J."/>
        </authorList>
    </citation>
    <scope>NUCLEOTIDE SEQUENCE [LARGE SCALE GENOMIC DNA]</scope>
    <source>
        <strain evidence="9 10">DSM 17177</strain>
    </source>
</reference>
<protein>
    <submittedName>
        <fullName evidence="9">Methyl-accepting chemotaxis protein</fullName>
    </submittedName>
</protein>
<dbReference type="PANTHER" id="PTHR32089:SF120">
    <property type="entry name" value="METHYL-ACCEPTING CHEMOTAXIS PROTEIN TLPQ"/>
    <property type="match status" value="1"/>
</dbReference>
<organism evidence="9 10">
    <name type="scientific">Shewanella surugensis</name>
    <dbReference type="NCBI Taxonomy" id="212020"/>
    <lineage>
        <taxon>Bacteria</taxon>
        <taxon>Pseudomonadati</taxon>
        <taxon>Pseudomonadota</taxon>
        <taxon>Gammaproteobacteria</taxon>
        <taxon>Alteromonadales</taxon>
        <taxon>Shewanellaceae</taxon>
        <taxon>Shewanella</taxon>
    </lineage>
</organism>
<dbReference type="Gene3D" id="6.10.340.10">
    <property type="match status" value="1"/>
</dbReference>
<keyword evidence="2 4" id="KW-0807">Transducer</keyword>
<dbReference type="SUPFAM" id="SSF58104">
    <property type="entry name" value="Methyl-accepting chemotaxis protein (MCP) signaling domain"/>
    <property type="match status" value="1"/>
</dbReference>
<feature type="domain" description="HAMP" evidence="8">
    <location>
        <begin position="305"/>
        <end position="357"/>
    </location>
</feature>
<gene>
    <name evidence="9" type="ORF">L2764_13330</name>
</gene>
<feature type="transmembrane region" description="Helical" evidence="6">
    <location>
        <begin position="12"/>
        <end position="30"/>
    </location>
</feature>
<dbReference type="InterPro" id="IPR003660">
    <property type="entry name" value="HAMP_dom"/>
</dbReference>
<evidence type="ECO:0000256" key="3">
    <source>
        <dbReference type="ARBA" id="ARBA00029447"/>
    </source>
</evidence>
<evidence type="ECO:0000256" key="4">
    <source>
        <dbReference type="PROSITE-ProRule" id="PRU00284"/>
    </source>
</evidence>
<feature type="transmembrane region" description="Helical" evidence="6">
    <location>
        <begin position="284"/>
        <end position="304"/>
    </location>
</feature>
<dbReference type="EMBL" id="JAKIKS010000049">
    <property type="protein sequence ID" value="MCL1125434.1"/>
    <property type="molecule type" value="Genomic_DNA"/>
</dbReference>
<dbReference type="InterPro" id="IPR032255">
    <property type="entry name" value="HBM"/>
</dbReference>
<keyword evidence="6" id="KW-0812">Transmembrane</keyword>
<dbReference type="PANTHER" id="PTHR32089">
    <property type="entry name" value="METHYL-ACCEPTING CHEMOTAXIS PROTEIN MCPB"/>
    <property type="match status" value="1"/>
</dbReference>
<evidence type="ECO:0000259" key="8">
    <source>
        <dbReference type="PROSITE" id="PS50885"/>
    </source>
</evidence>
<keyword evidence="5" id="KW-0175">Coiled coil</keyword>
<proteinExistence type="inferred from homology"/>
<dbReference type="CDD" id="cd11386">
    <property type="entry name" value="MCP_signal"/>
    <property type="match status" value="1"/>
</dbReference>
<evidence type="ECO:0000256" key="2">
    <source>
        <dbReference type="ARBA" id="ARBA00023224"/>
    </source>
</evidence>
<comment type="similarity">
    <text evidence="3">Belongs to the methyl-accepting chemotaxis (MCP) protein family.</text>
</comment>
<evidence type="ECO:0000259" key="7">
    <source>
        <dbReference type="PROSITE" id="PS50111"/>
    </source>
</evidence>
<keyword evidence="10" id="KW-1185">Reference proteome</keyword>